<dbReference type="PANTHER" id="PTHR46105:SF14">
    <property type="entry name" value="ZINC FINGER AND BTB DOMAIN-CONTAINING PROTEIN 22"/>
    <property type="match status" value="1"/>
</dbReference>
<dbReference type="InterPro" id="IPR000210">
    <property type="entry name" value="BTB/POZ_dom"/>
</dbReference>
<feature type="domain" description="C2H2-type" evidence="10">
    <location>
        <begin position="393"/>
        <end position="420"/>
    </location>
</feature>
<organism evidence="11 12">
    <name type="scientific">Scyliorhinus torazame</name>
    <name type="common">Cloudy catshark</name>
    <name type="synonym">Catulus torazame</name>
    <dbReference type="NCBI Taxonomy" id="75743"/>
    <lineage>
        <taxon>Eukaryota</taxon>
        <taxon>Metazoa</taxon>
        <taxon>Chordata</taxon>
        <taxon>Craniata</taxon>
        <taxon>Vertebrata</taxon>
        <taxon>Chondrichthyes</taxon>
        <taxon>Elasmobranchii</taxon>
        <taxon>Galeomorphii</taxon>
        <taxon>Galeoidea</taxon>
        <taxon>Carcharhiniformes</taxon>
        <taxon>Scyliorhinidae</taxon>
        <taxon>Scyliorhinus</taxon>
    </lineage>
</organism>
<dbReference type="Gene3D" id="3.30.710.10">
    <property type="entry name" value="Potassium Channel Kv1.1, Chain A"/>
    <property type="match status" value="1"/>
</dbReference>
<evidence type="ECO:0000256" key="6">
    <source>
        <dbReference type="ARBA" id="ARBA00023242"/>
    </source>
</evidence>
<dbReference type="PROSITE" id="PS00028">
    <property type="entry name" value="ZINC_FINGER_C2H2_1"/>
    <property type="match status" value="1"/>
</dbReference>
<evidence type="ECO:0000256" key="8">
    <source>
        <dbReference type="SAM" id="MobiDB-lite"/>
    </source>
</evidence>
<feature type="compositionally biased region" description="Acidic residues" evidence="8">
    <location>
        <begin position="177"/>
        <end position="195"/>
    </location>
</feature>
<dbReference type="GO" id="GO:0008270">
    <property type="term" value="F:zinc ion binding"/>
    <property type="evidence" value="ECO:0007669"/>
    <property type="project" value="UniProtKB-KW"/>
</dbReference>
<keyword evidence="4 7" id="KW-0863">Zinc-finger</keyword>
<dbReference type="Pfam" id="PF00096">
    <property type="entry name" value="zf-C2H2"/>
    <property type="match status" value="1"/>
</dbReference>
<dbReference type="OrthoDB" id="10004641at2759"/>
<keyword evidence="12" id="KW-1185">Reference proteome</keyword>
<accession>A0A401P993</accession>
<evidence type="ECO:0000256" key="2">
    <source>
        <dbReference type="ARBA" id="ARBA00022723"/>
    </source>
</evidence>
<feature type="domain" description="C2H2-type" evidence="10">
    <location>
        <begin position="366"/>
        <end position="392"/>
    </location>
</feature>
<dbReference type="GO" id="GO:0005634">
    <property type="term" value="C:nucleus"/>
    <property type="evidence" value="ECO:0007669"/>
    <property type="project" value="UniProtKB-SubCell"/>
</dbReference>
<comment type="subcellular location">
    <subcellularLocation>
        <location evidence="1">Nucleus</location>
    </subcellularLocation>
</comment>
<dbReference type="SMART" id="SM00225">
    <property type="entry name" value="BTB"/>
    <property type="match status" value="1"/>
</dbReference>
<dbReference type="Proteomes" id="UP000288216">
    <property type="component" value="Unassembled WGS sequence"/>
</dbReference>
<feature type="domain" description="BTB" evidence="9">
    <location>
        <begin position="33"/>
        <end position="97"/>
    </location>
</feature>
<evidence type="ECO:0000259" key="9">
    <source>
        <dbReference type="PROSITE" id="PS50097"/>
    </source>
</evidence>
<dbReference type="GO" id="GO:0000978">
    <property type="term" value="F:RNA polymerase II cis-regulatory region sequence-specific DNA binding"/>
    <property type="evidence" value="ECO:0007669"/>
    <property type="project" value="TreeGrafter"/>
</dbReference>
<reference evidence="11 12" key="1">
    <citation type="journal article" date="2018" name="Nat. Ecol. Evol.">
        <title>Shark genomes provide insights into elasmobranch evolution and the origin of vertebrates.</title>
        <authorList>
            <person name="Hara Y"/>
            <person name="Yamaguchi K"/>
            <person name="Onimaru K"/>
            <person name="Kadota M"/>
            <person name="Koyanagi M"/>
            <person name="Keeley SD"/>
            <person name="Tatsumi K"/>
            <person name="Tanaka K"/>
            <person name="Motone F"/>
            <person name="Kageyama Y"/>
            <person name="Nozu R"/>
            <person name="Adachi N"/>
            <person name="Nishimura O"/>
            <person name="Nakagawa R"/>
            <person name="Tanegashima C"/>
            <person name="Kiyatake I"/>
            <person name="Matsumoto R"/>
            <person name="Murakumo K"/>
            <person name="Nishida K"/>
            <person name="Terakita A"/>
            <person name="Kuratani S"/>
            <person name="Sato K"/>
            <person name="Hyodo S Kuraku.S."/>
        </authorList>
    </citation>
    <scope>NUCLEOTIDE SEQUENCE [LARGE SCALE GENOMIC DNA]</scope>
</reference>
<dbReference type="STRING" id="75743.A0A401P993"/>
<dbReference type="EMBL" id="BFAA01006037">
    <property type="protein sequence ID" value="GCB69737.1"/>
    <property type="molecule type" value="Genomic_DNA"/>
</dbReference>
<dbReference type="PANTHER" id="PTHR46105">
    <property type="entry name" value="AGAP004733-PA"/>
    <property type="match status" value="1"/>
</dbReference>
<dbReference type="OMA" id="YMRHRSH"/>
<evidence type="ECO:0000256" key="3">
    <source>
        <dbReference type="ARBA" id="ARBA00022737"/>
    </source>
</evidence>
<dbReference type="InterPro" id="IPR050457">
    <property type="entry name" value="ZnFinger_BTB_dom_contain"/>
</dbReference>
<dbReference type="Gene3D" id="3.30.160.60">
    <property type="entry name" value="Classic Zinc Finger"/>
    <property type="match status" value="1"/>
</dbReference>
<dbReference type="InterPro" id="IPR011333">
    <property type="entry name" value="SKP1/BTB/POZ_sf"/>
</dbReference>
<dbReference type="SMART" id="SM00355">
    <property type="entry name" value="ZnF_C2H2"/>
    <property type="match status" value="3"/>
</dbReference>
<dbReference type="InterPro" id="IPR036236">
    <property type="entry name" value="Znf_C2H2_sf"/>
</dbReference>
<dbReference type="PROSITE" id="PS50097">
    <property type="entry name" value="BTB"/>
    <property type="match status" value="1"/>
</dbReference>
<proteinExistence type="predicted"/>
<feature type="region of interest" description="Disordered" evidence="8">
    <location>
        <begin position="127"/>
        <end position="206"/>
    </location>
</feature>
<evidence type="ECO:0000256" key="1">
    <source>
        <dbReference type="ARBA" id="ARBA00004123"/>
    </source>
</evidence>
<gene>
    <name evidence="11" type="ORF">scyTo_0012477</name>
</gene>
<evidence type="ECO:0000313" key="11">
    <source>
        <dbReference type="EMBL" id="GCB69737.1"/>
    </source>
</evidence>
<evidence type="ECO:0008006" key="13">
    <source>
        <dbReference type="Google" id="ProtNLM"/>
    </source>
</evidence>
<evidence type="ECO:0000259" key="10">
    <source>
        <dbReference type="PROSITE" id="PS50157"/>
    </source>
</evidence>
<dbReference type="InterPro" id="IPR013087">
    <property type="entry name" value="Znf_C2H2_type"/>
</dbReference>
<dbReference type="SUPFAM" id="SSF54695">
    <property type="entry name" value="POZ domain"/>
    <property type="match status" value="1"/>
</dbReference>
<keyword evidence="3" id="KW-0677">Repeat</keyword>
<sequence length="457" mass="51312">MDTGSNVLYVDFPNFSSRLLESLNQQRMEGKFCDISIHVQGKVFKAHRAVLAASSPYFHDQVLFRNTSRLVLPGVMDSRAFESILASCYAGRLAVLQADIVSYLTVGSFLQMWHVVDKCTELLRENQSPPIPAPSGQRACRTTDNQSPSSSNYFSPREVGEARPESEEAVPVKTDAHEEEEDDEELEEEEEEEEAAAAGKDKEVEHKVTSNHGELVGGEMAEGGPLDSPYHRPAYVQPSTLPHKRWVYVKKEKPEEDLVLTCEEDEQHFVKTVGSRRGEPQALSISDVCTLAGPEMLGPEEQAFEDQIDYCGSSEDFTYEPLDESIRGYPCQTPGSQLALYRPQGDTHHGAVQATTGSPGAGTKMFACHCGKSFTHKSQRDRHINMHLNLRPFGCTICNKKFKMKHHLVEHMKIHTGHKPFECHVCSKRFMWRDSFLRHKTACEKLQRATTANPCIN</sequence>
<dbReference type="GO" id="GO:0000981">
    <property type="term" value="F:DNA-binding transcription factor activity, RNA polymerase II-specific"/>
    <property type="evidence" value="ECO:0007669"/>
    <property type="project" value="TreeGrafter"/>
</dbReference>
<name>A0A401P993_SCYTO</name>
<evidence type="ECO:0000256" key="4">
    <source>
        <dbReference type="ARBA" id="ARBA00022771"/>
    </source>
</evidence>
<dbReference type="SUPFAM" id="SSF57667">
    <property type="entry name" value="beta-beta-alpha zinc fingers"/>
    <property type="match status" value="1"/>
</dbReference>
<dbReference type="PROSITE" id="PS50157">
    <property type="entry name" value="ZINC_FINGER_C2H2_2"/>
    <property type="match status" value="2"/>
</dbReference>
<feature type="compositionally biased region" description="Polar residues" evidence="8">
    <location>
        <begin position="140"/>
        <end position="154"/>
    </location>
</feature>
<evidence type="ECO:0000313" key="12">
    <source>
        <dbReference type="Proteomes" id="UP000288216"/>
    </source>
</evidence>
<dbReference type="Pfam" id="PF00651">
    <property type="entry name" value="BTB"/>
    <property type="match status" value="1"/>
</dbReference>
<evidence type="ECO:0000256" key="5">
    <source>
        <dbReference type="ARBA" id="ARBA00022833"/>
    </source>
</evidence>
<evidence type="ECO:0000256" key="7">
    <source>
        <dbReference type="PROSITE-ProRule" id="PRU00042"/>
    </source>
</evidence>
<dbReference type="AlphaFoldDB" id="A0A401P993"/>
<keyword evidence="6" id="KW-0539">Nucleus</keyword>
<dbReference type="FunFam" id="3.30.160.60:FF:000145">
    <property type="entry name" value="Zinc finger protein 574"/>
    <property type="match status" value="1"/>
</dbReference>
<keyword evidence="5" id="KW-0862">Zinc</keyword>
<keyword evidence="2" id="KW-0479">Metal-binding</keyword>
<comment type="caution">
    <text evidence="11">The sequence shown here is derived from an EMBL/GenBank/DDBJ whole genome shotgun (WGS) entry which is preliminary data.</text>
</comment>
<protein>
    <recommendedName>
        <fullName evidence="13">Zinc finger and BTB domain-containing protein 22</fullName>
    </recommendedName>
</protein>